<proteinExistence type="predicted"/>
<dbReference type="Gene3D" id="2.60.120.10">
    <property type="entry name" value="Jelly Rolls"/>
    <property type="match status" value="1"/>
</dbReference>
<dbReference type="InterPro" id="IPR014710">
    <property type="entry name" value="RmlC-like_jellyroll"/>
</dbReference>
<dbReference type="InterPro" id="IPR003347">
    <property type="entry name" value="JmjC_dom"/>
</dbReference>
<dbReference type="EMBL" id="CAJNJA010072809">
    <property type="protein sequence ID" value="CAE7907934.1"/>
    <property type="molecule type" value="Genomic_DNA"/>
</dbReference>
<dbReference type="InterPro" id="IPR041667">
    <property type="entry name" value="Cupin_8"/>
</dbReference>
<name>A0A813BK25_9DINO</name>
<organism evidence="2 3">
    <name type="scientific">Symbiodinium necroappetens</name>
    <dbReference type="NCBI Taxonomy" id="1628268"/>
    <lineage>
        <taxon>Eukaryota</taxon>
        <taxon>Sar</taxon>
        <taxon>Alveolata</taxon>
        <taxon>Dinophyceae</taxon>
        <taxon>Suessiales</taxon>
        <taxon>Symbiodiniaceae</taxon>
        <taxon>Symbiodinium</taxon>
    </lineage>
</organism>
<reference evidence="2" key="1">
    <citation type="submission" date="2021-02" db="EMBL/GenBank/DDBJ databases">
        <authorList>
            <person name="Dougan E. K."/>
            <person name="Rhodes N."/>
            <person name="Thang M."/>
            <person name="Chan C."/>
        </authorList>
    </citation>
    <scope>NUCLEOTIDE SEQUENCE</scope>
</reference>
<dbReference type="SUPFAM" id="SSF51197">
    <property type="entry name" value="Clavaminate synthase-like"/>
    <property type="match status" value="1"/>
</dbReference>
<feature type="domain" description="JmjC" evidence="1">
    <location>
        <begin position="1"/>
        <end position="76"/>
    </location>
</feature>
<accession>A0A813BK25</accession>
<dbReference type="PROSITE" id="PS51184">
    <property type="entry name" value="JMJC"/>
    <property type="match status" value="1"/>
</dbReference>
<evidence type="ECO:0000313" key="3">
    <source>
        <dbReference type="Proteomes" id="UP000601435"/>
    </source>
</evidence>
<gene>
    <name evidence="2" type="primary">jmjd6</name>
    <name evidence="2" type="ORF">SNEC2469_LOCUS30815</name>
</gene>
<dbReference type="OrthoDB" id="47172at2759"/>
<dbReference type="Proteomes" id="UP000601435">
    <property type="component" value="Unassembled WGS sequence"/>
</dbReference>
<dbReference type="Pfam" id="PF13621">
    <property type="entry name" value="Cupin_8"/>
    <property type="match status" value="1"/>
</dbReference>
<dbReference type="AlphaFoldDB" id="A0A813BK25"/>
<sequence length="130" mass="14940">MNGSWLDPLDPDVFEKWPDVRRATPYTAVVERGETIVAPKGWWHYAVSLDTSVTIMRNFYSTSNQWDLIQRKDSGLASAIATHVLRKQPKLKNQPDSVINDIATKTVHKLRETFIENRRKAAQQQSGYLK</sequence>
<keyword evidence="3" id="KW-1185">Reference proteome</keyword>
<protein>
    <submittedName>
        <fullName evidence="2">Jmjd6 protein</fullName>
    </submittedName>
</protein>
<comment type="caution">
    <text evidence="2">The sequence shown here is derived from an EMBL/GenBank/DDBJ whole genome shotgun (WGS) entry which is preliminary data.</text>
</comment>
<evidence type="ECO:0000259" key="1">
    <source>
        <dbReference type="PROSITE" id="PS51184"/>
    </source>
</evidence>
<evidence type="ECO:0000313" key="2">
    <source>
        <dbReference type="EMBL" id="CAE7907934.1"/>
    </source>
</evidence>